<feature type="compositionally biased region" description="Low complexity" evidence="1">
    <location>
        <begin position="339"/>
        <end position="351"/>
    </location>
</feature>
<proteinExistence type="predicted"/>
<keyword evidence="4" id="KW-1185">Reference proteome</keyword>
<evidence type="ECO:0000256" key="1">
    <source>
        <dbReference type="SAM" id="MobiDB-lite"/>
    </source>
</evidence>
<reference evidence="3 4" key="1">
    <citation type="submission" date="2024-11" db="EMBL/GenBank/DDBJ databases">
        <title>Chromosome-level genome assembly of the freshwater bivalve Anodonta woodiana.</title>
        <authorList>
            <person name="Chen X."/>
        </authorList>
    </citation>
    <scope>NUCLEOTIDE SEQUENCE [LARGE SCALE GENOMIC DNA]</scope>
    <source>
        <strain evidence="3">MN2024</strain>
        <tissue evidence="3">Gills</tissue>
    </source>
</reference>
<feature type="region of interest" description="Disordered" evidence="1">
    <location>
        <begin position="1"/>
        <end position="28"/>
    </location>
</feature>
<dbReference type="AlphaFoldDB" id="A0ABD3VAX6"/>
<evidence type="ECO:0000313" key="3">
    <source>
        <dbReference type="EMBL" id="KAL3858732.1"/>
    </source>
</evidence>
<feature type="compositionally biased region" description="Polar residues" evidence="1">
    <location>
        <begin position="83"/>
        <end position="98"/>
    </location>
</feature>
<feature type="compositionally biased region" description="Polar residues" evidence="1">
    <location>
        <begin position="126"/>
        <end position="135"/>
    </location>
</feature>
<dbReference type="InterPro" id="IPR022096">
    <property type="entry name" value="SBF1/SBF2"/>
</dbReference>
<accession>A0ABD3VAX6</accession>
<comment type="caution">
    <text evidence="3">The sequence shown here is derived from an EMBL/GenBank/DDBJ whole genome shotgun (WGS) entry which is preliminary data.</text>
</comment>
<feature type="compositionally biased region" description="Polar residues" evidence="1">
    <location>
        <begin position="188"/>
        <end position="204"/>
    </location>
</feature>
<dbReference type="Pfam" id="PF12335">
    <property type="entry name" value="SBF2"/>
    <property type="match status" value="1"/>
</dbReference>
<protein>
    <recommendedName>
        <fullName evidence="2">SBF1/SBF2 domain-containing protein</fullName>
    </recommendedName>
</protein>
<dbReference type="PANTHER" id="PTHR13663:SF2">
    <property type="entry name" value="SIMILAR TO RIKEN CDNA 6430548M08"/>
    <property type="match status" value="1"/>
</dbReference>
<name>A0ABD3VAX6_SINWO</name>
<feature type="domain" description="SBF1/SBF2" evidence="2">
    <location>
        <begin position="395"/>
        <end position="424"/>
    </location>
</feature>
<gene>
    <name evidence="3" type="ORF">ACJMK2_008990</name>
</gene>
<evidence type="ECO:0000313" key="4">
    <source>
        <dbReference type="Proteomes" id="UP001634394"/>
    </source>
</evidence>
<feature type="region of interest" description="Disordered" evidence="1">
    <location>
        <begin position="188"/>
        <end position="220"/>
    </location>
</feature>
<feature type="region of interest" description="Disordered" evidence="1">
    <location>
        <begin position="329"/>
        <end position="351"/>
    </location>
</feature>
<dbReference type="Proteomes" id="UP001634394">
    <property type="component" value="Unassembled WGS sequence"/>
</dbReference>
<feature type="compositionally biased region" description="Basic and acidic residues" evidence="1">
    <location>
        <begin position="1"/>
        <end position="10"/>
    </location>
</feature>
<dbReference type="InterPro" id="IPR039872">
    <property type="entry name" value="KIAA0513"/>
</dbReference>
<feature type="compositionally biased region" description="Polar residues" evidence="1">
    <location>
        <begin position="211"/>
        <end position="220"/>
    </location>
</feature>
<feature type="region of interest" description="Disordered" evidence="1">
    <location>
        <begin position="56"/>
        <end position="148"/>
    </location>
</feature>
<feature type="compositionally biased region" description="Low complexity" evidence="1">
    <location>
        <begin position="62"/>
        <end position="75"/>
    </location>
</feature>
<feature type="non-terminal residue" evidence="3">
    <location>
        <position position="464"/>
    </location>
</feature>
<dbReference type="PANTHER" id="PTHR13663">
    <property type="entry name" value="SIMILAR TO RIKEN CDNA 6430548M08"/>
    <property type="match status" value="1"/>
</dbReference>
<evidence type="ECO:0000259" key="2">
    <source>
        <dbReference type="Pfam" id="PF12335"/>
    </source>
</evidence>
<sequence>MEFLNRRRSESGTGIEEQRSQVSSSFSEGTSRFFSSMIAKKNGLLHDLSSKFESVGASLMKSSPSSSSSSSSYSSGEEDPMTFKQSSLQHSTDLTGTKTYKERDSVAAKLTSDARVSGHLKKHQSSSDYSDNNTSEESHLPTGVNISFDEPLYSPSKISYLSNLAIIDKSLPTVTSLQAERGITLPDLSQTPTVSQGSNKSQEAVTMADPGQQNGADTALSTDRRAPKFTVAKRRSSTVDEMLFDDYVEPEPEPEPTLADEAVTKKKTLLHMGDLISFDEPELEDFHPRTRDSKEKISLPSVSSLDSSEVEFGTSSYNQTSVDSSDVEFGGIPFHRTGSPGSEKSWSSSFSTDSQPDDLTLDCMSFMKQFVEKIFTNGSINAHFSDQHGKTRYKTFLYSCLKEQPIWQSLRFWNAAFFDAVQTERARQPVCTRTFTCNMRAFGLGKDLCLEFLRKQSTIASLKE</sequence>
<dbReference type="EMBL" id="JBJQND010000012">
    <property type="protein sequence ID" value="KAL3858732.1"/>
    <property type="molecule type" value="Genomic_DNA"/>
</dbReference>
<organism evidence="3 4">
    <name type="scientific">Sinanodonta woodiana</name>
    <name type="common">Chinese pond mussel</name>
    <name type="synonym">Anodonta woodiana</name>
    <dbReference type="NCBI Taxonomy" id="1069815"/>
    <lineage>
        <taxon>Eukaryota</taxon>
        <taxon>Metazoa</taxon>
        <taxon>Spiralia</taxon>
        <taxon>Lophotrochozoa</taxon>
        <taxon>Mollusca</taxon>
        <taxon>Bivalvia</taxon>
        <taxon>Autobranchia</taxon>
        <taxon>Heteroconchia</taxon>
        <taxon>Palaeoheterodonta</taxon>
        <taxon>Unionida</taxon>
        <taxon>Unionoidea</taxon>
        <taxon>Unionidae</taxon>
        <taxon>Unioninae</taxon>
        <taxon>Sinanodonta</taxon>
    </lineage>
</organism>